<comment type="caution">
    <text evidence="1">The sequence shown here is derived from an EMBL/GenBank/DDBJ whole genome shotgun (WGS) entry which is preliminary data.</text>
</comment>
<gene>
    <name evidence="1" type="ORF">ACFQ0S_04280</name>
</gene>
<reference evidence="2" key="1">
    <citation type="journal article" date="2019" name="Int. J. Syst. Evol. Microbiol.">
        <title>The Global Catalogue of Microorganisms (GCM) 10K type strain sequencing project: providing services to taxonomists for standard genome sequencing and annotation.</title>
        <authorList>
            <consortium name="The Broad Institute Genomics Platform"/>
            <consortium name="The Broad Institute Genome Sequencing Center for Infectious Disease"/>
            <person name="Wu L."/>
            <person name="Ma J."/>
        </authorList>
    </citation>
    <scope>NUCLEOTIDE SEQUENCE [LARGE SCALE GENOMIC DNA]</scope>
    <source>
        <strain evidence="2">CECT 7649</strain>
    </source>
</reference>
<evidence type="ECO:0000313" key="2">
    <source>
        <dbReference type="Proteomes" id="UP001597051"/>
    </source>
</evidence>
<dbReference type="Proteomes" id="UP001597051">
    <property type="component" value="Unassembled WGS sequence"/>
</dbReference>
<evidence type="ECO:0008006" key="3">
    <source>
        <dbReference type="Google" id="ProtNLM"/>
    </source>
</evidence>
<protein>
    <recommendedName>
        <fullName evidence="3">Haemolysin activator HlyB C-terminal domain-containing protein</fullName>
    </recommendedName>
</protein>
<dbReference type="Gene3D" id="2.40.160.50">
    <property type="entry name" value="membrane protein fhac: a member of the omp85/tpsb transporter family"/>
    <property type="match status" value="1"/>
</dbReference>
<dbReference type="EMBL" id="JBHTIZ010000011">
    <property type="protein sequence ID" value="MFD0983691.1"/>
    <property type="molecule type" value="Genomic_DNA"/>
</dbReference>
<evidence type="ECO:0000313" key="1">
    <source>
        <dbReference type="EMBL" id="MFD0983691.1"/>
    </source>
</evidence>
<proteinExistence type="predicted"/>
<accession>A0ABW3J1U7</accession>
<keyword evidence="2" id="KW-1185">Reference proteome</keyword>
<sequence length="545" mass="62810">MNASAQKLYLTVSGNSDAEKKTIDSIGYIHQHENAKSILDEETQLSEKFTQNGYIENKIVNNTKQNDSTFLCRFSLGKKTNYIHIYIGKTISMHFASLFDLKKDTLIIPFNEIELFLKQTLNKLERKGFALAKLKLINIKKINNYLSAELNITFEKQRQLNDIIIRGYDAFPKGHLKNTKRSYKNKTFNQENLKNIYFDFEQYRFVKQIKYPEILFEKDSTKIYVYLEKAKSNTFDGFIGFSNDNSNKVILNGYLDLNLNNALNSGEQFTLFWKSDGNDQKTFNTSITLPYIFKSPFGLKAQLNIFRQDSTFQNTKTAIDLGYFFNYNTRTYIGYQSTESSDIQNQNNSSISDYSNTFATGNFEYSAFNPEGSGDDFLFPEKTRINIKIGIGSRNSSFNTNKQVFTSIDLKHNFYLNSKNSIAIKSQNYYLKSNQYIINELYRFGGINSIRGFNENSLQGNLFTSLLTEYRYTISPSLYIHSIIDYGYYKDQTSNRNENLLSLGMGFGILTKNGLINLIYANGSTKEQTIKSSNSIVHVSFKTNF</sequence>
<name>A0ABW3J1U7_9FLAO</name>
<organism evidence="1 2">
    <name type="scientific">Flavobacterium myungsuense</name>
    <dbReference type="NCBI Taxonomy" id="651823"/>
    <lineage>
        <taxon>Bacteria</taxon>
        <taxon>Pseudomonadati</taxon>
        <taxon>Bacteroidota</taxon>
        <taxon>Flavobacteriia</taxon>
        <taxon>Flavobacteriales</taxon>
        <taxon>Flavobacteriaceae</taxon>
        <taxon>Flavobacterium</taxon>
    </lineage>
</organism>
<dbReference type="RefSeq" id="WP_379754327.1">
    <property type="nucleotide sequence ID" value="NZ_JBHSYB010000012.1"/>
</dbReference>